<dbReference type="EMBL" id="BARS01024197">
    <property type="protein sequence ID" value="GAG05066.1"/>
    <property type="molecule type" value="Genomic_DNA"/>
</dbReference>
<evidence type="ECO:0000313" key="2">
    <source>
        <dbReference type="EMBL" id="GAG05066.1"/>
    </source>
</evidence>
<protein>
    <submittedName>
        <fullName evidence="2">Uncharacterized protein</fullName>
    </submittedName>
</protein>
<dbReference type="AlphaFoldDB" id="X0VX34"/>
<feature type="non-terminal residue" evidence="2">
    <location>
        <position position="1"/>
    </location>
</feature>
<gene>
    <name evidence="2" type="ORF">S01H1_38435</name>
</gene>
<accession>X0VX34</accession>
<sequence>RGSKQADGVEVMAYFSEGIEPIAVSGANHTLGPGQVLFQGIGTLEAGKEVLVKITARANTPGNHMFRAEVHCKPLSTKLVSEETTHFFNGMLVADRPIVKRQAANRRPASRSAVQSEPKKTVLQESRTADRRTPWSDNSVPARSQDVLPNGEKTPTVAPKYRSQQR</sequence>
<comment type="caution">
    <text evidence="2">The sequence shown here is derived from an EMBL/GenBank/DDBJ whole genome shotgun (WGS) entry which is preliminary data.</text>
</comment>
<feature type="compositionally biased region" description="Basic and acidic residues" evidence="1">
    <location>
        <begin position="117"/>
        <end position="134"/>
    </location>
</feature>
<evidence type="ECO:0000256" key="1">
    <source>
        <dbReference type="SAM" id="MobiDB-lite"/>
    </source>
</evidence>
<name>X0VX34_9ZZZZ</name>
<proteinExistence type="predicted"/>
<reference evidence="2" key="1">
    <citation type="journal article" date="2014" name="Front. Microbiol.">
        <title>High frequency of phylogenetically diverse reductive dehalogenase-homologous genes in deep subseafloor sedimentary metagenomes.</title>
        <authorList>
            <person name="Kawai M."/>
            <person name="Futagami T."/>
            <person name="Toyoda A."/>
            <person name="Takaki Y."/>
            <person name="Nishi S."/>
            <person name="Hori S."/>
            <person name="Arai W."/>
            <person name="Tsubouchi T."/>
            <person name="Morono Y."/>
            <person name="Uchiyama I."/>
            <person name="Ito T."/>
            <person name="Fujiyama A."/>
            <person name="Inagaki F."/>
            <person name="Takami H."/>
        </authorList>
    </citation>
    <scope>NUCLEOTIDE SEQUENCE</scope>
    <source>
        <strain evidence="2">Expedition CK06-06</strain>
    </source>
</reference>
<organism evidence="2">
    <name type="scientific">marine sediment metagenome</name>
    <dbReference type="NCBI Taxonomy" id="412755"/>
    <lineage>
        <taxon>unclassified sequences</taxon>
        <taxon>metagenomes</taxon>
        <taxon>ecological metagenomes</taxon>
    </lineage>
</organism>
<feature type="region of interest" description="Disordered" evidence="1">
    <location>
        <begin position="102"/>
        <end position="166"/>
    </location>
</feature>